<dbReference type="Proteomes" id="UP000392064">
    <property type="component" value="Chromosome"/>
</dbReference>
<reference evidence="1 2" key="1">
    <citation type="submission" date="2019-11" db="EMBL/GenBank/DDBJ databases">
        <authorList>
            <person name="Li J."/>
        </authorList>
    </citation>
    <scope>NUCLEOTIDE SEQUENCE [LARGE SCALE GENOMIC DNA]</scope>
    <source>
        <strain evidence="1 2">MF47</strain>
    </source>
</reference>
<dbReference type="RefSeq" id="WP_153654838.1">
    <property type="nucleotide sequence ID" value="NZ_CP045737.1"/>
</dbReference>
<gene>
    <name evidence="1" type="ORF">GEV26_17535</name>
</gene>
<dbReference type="KEGG" id="aef:GEV26_17535"/>
<proteinExistence type="predicted"/>
<dbReference type="EMBL" id="CP045737">
    <property type="protein sequence ID" value="QGG43034.1"/>
    <property type="molecule type" value="Genomic_DNA"/>
</dbReference>
<keyword evidence="2" id="KW-1185">Reference proteome</keyword>
<sequence length="295" mass="32269">MGLLSFLSGNRKPFDPVAAAGRVEALQSALPPGTKINLLEPDRDLRRLVYMIELVGDRRLASQMLGTAAAIVASTEERWDLDLSVHDTADEESTYSSFALPDVQVEWVDVLGRAHDEMYAIAPEQTIVLDADGGDFTISDLPRGKALAIATAAVRWWEGILRDTAGRWSDSTLSVEAGPVGDGVSSEVIYSATVERDPDPMGYNKTATGSKRVTDEEWSQRVFAAWNQNLPAFEAMLRLPVPAGHEAEISFTATKLKPRLSVRSHESYSDEDKAVAKELVATIRSQIPDSKLKVE</sequence>
<evidence type="ECO:0000313" key="2">
    <source>
        <dbReference type="Proteomes" id="UP000392064"/>
    </source>
</evidence>
<organism evidence="1 2">
    <name type="scientific">Aeromicrobium yanjiei</name>
    <dbReference type="NCBI Taxonomy" id="2662028"/>
    <lineage>
        <taxon>Bacteria</taxon>
        <taxon>Bacillati</taxon>
        <taxon>Actinomycetota</taxon>
        <taxon>Actinomycetes</taxon>
        <taxon>Propionibacteriales</taxon>
        <taxon>Nocardioidaceae</taxon>
        <taxon>Aeromicrobium</taxon>
    </lineage>
</organism>
<dbReference type="AlphaFoldDB" id="A0A5Q2MIT7"/>
<evidence type="ECO:0000313" key="1">
    <source>
        <dbReference type="EMBL" id="QGG43034.1"/>
    </source>
</evidence>
<accession>A0A5Q2MIT7</accession>
<name>A0A5Q2MIT7_9ACTN</name>
<protein>
    <submittedName>
        <fullName evidence="1">Uncharacterized protein</fullName>
    </submittedName>
</protein>